<dbReference type="InterPro" id="IPR053772">
    <property type="entry name" value="At1g61320/At1g61330-like"/>
</dbReference>
<dbReference type="SMART" id="SM00256">
    <property type="entry name" value="FBOX"/>
    <property type="match status" value="1"/>
</dbReference>
<dbReference type="PANTHER" id="PTHR34145">
    <property type="entry name" value="OS02G0105600 PROTEIN"/>
    <property type="match status" value="1"/>
</dbReference>
<reference evidence="3" key="2">
    <citation type="journal article" date="2017" name="J. Anim. Genet.">
        <title>Multiple reference genome sequences of hot pepper reveal the massive evolution of plant disease resistance genes by retroduplication.</title>
        <authorList>
            <person name="Kim S."/>
            <person name="Park J."/>
            <person name="Yeom S.-I."/>
            <person name="Kim Y.-M."/>
            <person name="Seo E."/>
            <person name="Kim K.-T."/>
            <person name="Kim M.-S."/>
            <person name="Lee J.M."/>
            <person name="Cheong K."/>
            <person name="Shin H.-S."/>
            <person name="Kim S.-B."/>
            <person name="Han K."/>
            <person name="Lee J."/>
            <person name="Park M."/>
            <person name="Lee H.-A."/>
            <person name="Lee H.-Y."/>
            <person name="Lee Y."/>
            <person name="Oh S."/>
            <person name="Lee J.H."/>
            <person name="Choi E."/>
            <person name="Choi E."/>
            <person name="Lee S.E."/>
            <person name="Jeon J."/>
            <person name="Kim H."/>
            <person name="Choi G."/>
            <person name="Song H."/>
            <person name="Lee J."/>
            <person name="Lee S.-C."/>
            <person name="Kwon J.-K."/>
            <person name="Lee H.-Y."/>
            <person name="Koo N."/>
            <person name="Hong Y."/>
            <person name="Kim R.W."/>
            <person name="Kang W.-H."/>
            <person name="Huh J.H."/>
            <person name="Kang B.-C."/>
            <person name="Yang T.-J."/>
            <person name="Lee Y.-H."/>
            <person name="Bennetzen J.L."/>
            <person name="Choi D."/>
        </authorList>
    </citation>
    <scope>NUCLEOTIDE SEQUENCE [LARGE SCALE GENOMIC DNA]</scope>
    <source>
        <strain evidence="3">cv. PBC81</strain>
    </source>
</reference>
<dbReference type="OrthoDB" id="1534647at2759"/>
<dbReference type="InterPro" id="IPR001810">
    <property type="entry name" value="F-box_dom"/>
</dbReference>
<dbReference type="Pfam" id="PF23622">
    <property type="entry name" value="LRR_At1g61320_AtMIF1"/>
    <property type="match status" value="1"/>
</dbReference>
<reference evidence="2 3" key="1">
    <citation type="journal article" date="2017" name="Genome Biol.">
        <title>New reference genome sequences of hot pepper reveal the massive evolution of plant disease-resistance genes by retroduplication.</title>
        <authorList>
            <person name="Kim S."/>
            <person name="Park J."/>
            <person name="Yeom S.I."/>
            <person name="Kim Y.M."/>
            <person name="Seo E."/>
            <person name="Kim K.T."/>
            <person name="Kim M.S."/>
            <person name="Lee J.M."/>
            <person name="Cheong K."/>
            <person name="Shin H.S."/>
            <person name="Kim S.B."/>
            <person name="Han K."/>
            <person name="Lee J."/>
            <person name="Park M."/>
            <person name="Lee H.A."/>
            <person name="Lee H.Y."/>
            <person name="Lee Y."/>
            <person name="Oh S."/>
            <person name="Lee J.H."/>
            <person name="Choi E."/>
            <person name="Choi E."/>
            <person name="Lee S.E."/>
            <person name="Jeon J."/>
            <person name="Kim H."/>
            <person name="Choi G."/>
            <person name="Song H."/>
            <person name="Lee J."/>
            <person name="Lee S.C."/>
            <person name="Kwon J.K."/>
            <person name="Lee H.Y."/>
            <person name="Koo N."/>
            <person name="Hong Y."/>
            <person name="Kim R.W."/>
            <person name="Kang W.H."/>
            <person name="Huh J.H."/>
            <person name="Kang B.C."/>
            <person name="Yang T.J."/>
            <person name="Lee Y.H."/>
            <person name="Bennetzen J.L."/>
            <person name="Choi D."/>
        </authorList>
    </citation>
    <scope>NUCLEOTIDE SEQUENCE [LARGE SCALE GENOMIC DNA]</scope>
    <source>
        <strain evidence="3">cv. PBC81</strain>
    </source>
</reference>
<proteinExistence type="predicted"/>
<dbReference type="InterPro" id="IPR055411">
    <property type="entry name" value="LRR_FXL15/At3g58940/PEG3-like"/>
</dbReference>
<dbReference type="InterPro" id="IPR055357">
    <property type="entry name" value="LRR_At1g61320_AtMIF1"/>
</dbReference>
<evidence type="ECO:0000313" key="2">
    <source>
        <dbReference type="EMBL" id="PHT26842.1"/>
    </source>
</evidence>
<dbReference type="InterPro" id="IPR032675">
    <property type="entry name" value="LRR_dom_sf"/>
</dbReference>
<evidence type="ECO:0000313" key="3">
    <source>
        <dbReference type="Proteomes" id="UP000224567"/>
    </source>
</evidence>
<dbReference type="AlphaFoldDB" id="A0A2G2V1I4"/>
<organism evidence="2 3">
    <name type="scientific">Capsicum baccatum</name>
    <name type="common">Peruvian pepper</name>
    <dbReference type="NCBI Taxonomy" id="33114"/>
    <lineage>
        <taxon>Eukaryota</taxon>
        <taxon>Viridiplantae</taxon>
        <taxon>Streptophyta</taxon>
        <taxon>Embryophyta</taxon>
        <taxon>Tracheophyta</taxon>
        <taxon>Spermatophyta</taxon>
        <taxon>Magnoliopsida</taxon>
        <taxon>eudicotyledons</taxon>
        <taxon>Gunneridae</taxon>
        <taxon>Pentapetalae</taxon>
        <taxon>asterids</taxon>
        <taxon>lamiids</taxon>
        <taxon>Solanales</taxon>
        <taxon>Solanaceae</taxon>
        <taxon>Solanoideae</taxon>
        <taxon>Capsiceae</taxon>
        <taxon>Capsicum</taxon>
    </lineage>
</organism>
<dbReference type="Pfam" id="PF00646">
    <property type="entry name" value="F-box"/>
    <property type="match status" value="1"/>
</dbReference>
<name>A0A2G2V1I4_CAPBA</name>
<dbReference type="EMBL" id="MLFT02000616">
    <property type="protein sequence ID" value="PHT26842.1"/>
    <property type="molecule type" value="Genomic_DNA"/>
</dbReference>
<dbReference type="InterPro" id="IPR036047">
    <property type="entry name" value="F-box-like_dom_sf"/>
</dbReference>
<sequence>MMRRRRRRCGADRISELPEEILHHILSFLEVKDGAVMGEVSTTWNRAWNSLSSLNFGNSYFLNRLDWTPRINSITHLLAIRQTHNICIQSFHLCLPYWPIWNPKIQNMLTALVACNVKALHFTMNTGKDPDYRYPTLPHNIFDVKSLNVLLLRGCEIELPPSNPPIKFSSLHSLYLQFVVLDHLFIQALSTNCCNLQLLSLHCFEGLTTIQLGETLSKLKKVEFSACPPEFDEVDIRAPNLVDLEMYQLTSHLKVFNITACKALTSLLLSDMIVTEKWLEHVSCLPELQRLHLIKCKTLNTIDISSVSIQHLVLHDCSLITVKLDAPNLKCFSYRSSSFPTLKLKAPASLQPKIAFDSKSPDSDWYSKLLIFLANFSHYRAVELSSENDEVIIIPNDVRESLVPPLYGTDRLHVKFQNKLKYSVVDIVDSLLWISPQLDTLSFHQADLKTLKFIYEDASDEDEKPCCTSLTWKCWRHKLKQVEMQNFTCMEQQELSNYFFTNLGLITDEVVGASCENEPSSGLGNLPRRSKRVRLPNQKLANYICGIAKRRGRGSTGLNRIIRVGRVAVGKVG</sequence>
<dbReference type="Pfam" id="PF24758">
    <property type="entry name" value="LRR_At5g56370"/>
    <property type="match status" value="1"/>
</dbReference>
<evidence type="ECO:0000259" key="1">
    <source>
        <dbReference type="PROSITE" id="PS50181"/>
    </source>
</evidence>
<dbReference type="PROSITE" id="PS50181">
    <property type="entry name" value="FBOX"/>
    <property type="match status" value="1"/>
</dbReference>
<comment type="caution">
    <text evidence="2">The sequence shown here is derived from an EMBL/GenBank/DDBJ whole genome shotgun (WGS) entry which is preliminary data.</text>
</comment>
<accession>A0A2G2V1I4</accession>
<protein>
    <recommendedName>
        <fullName evidence="1">F-box domain-containing protein</fullName>
    </recommendedName>
</protein>
<dbReference type="Gene3D" id="3.80.10.10">
    <property type="entry name" value="Ribonuclease Inhibitor"/>
    <property type="match status" value="1"/>
</dbReference>
<dbReference type="PANTHER" id="PTHR34145:SF28">
    <property type="entry name" value="F-BOX DOMAIN-CONTAINING PROTEIN"/>
    <property type="match status" value="1"/>
</dbReference>
<feature type="domain" description="F-box" evidence="1">
    <location>
        <begin position="11"/>
        <end position="64"/>
    </location>
</feature>
<dbReference type="SUPFAM" id="SSF52047">
    <property type="entry name" value="RNI-like"/>
    <property type="match status" value="1"/>
</dbReference>
<dbReference type="Proteomes" id="UP000224567">
    <property type="component" value="Unassembled WGS sequence"/>
</dbReference>
<keyword evidence="3" id="KW-1185">Reference proteome</keyword>
<gene>
    <name evidence="2" type="ORF">CQW23_33553</name>
</gene>
<dbReference type="SUPFAM" id="SSF81383">
    <property type="entry name" value="F-box domain"/>
    <property type="match status" value="1"/>
</dbReference>
<dbReference type="Gene3D" id="1.20.1280.50">
    <property type="match status" value="1"/>
</dbReference>